<keyword evidence="5" id="KW-1185">Reference proteome</keyword>
<gene>
    <name evidence="4" type="ORF">GCM10009808_24140</name>
</gene>
<dbReference type="SUPFAM" id="SSF53474">
    <property type="entry name" value="alpha/beta-Hydrolases"/>
    <property type="match status" value="1"/>
</dbReference>
<dbReference type="RefSeq" id="WP_344072961.1">
    <property type="nucleotide sequence ID" value="NZ_BAAAPL010000002.1"/>
</dbReference>
<dbReference type="PANTHER" id="PTHR43433:SF8">
    <property type="entry name" value="BIFUNCTIONAL LIPASE_ADENYLATE CYCLASE LIPJ"/>
    <property type="match status" value="1"/>
</dbReference>
<accession>A0ABN2IHT7</accession>
<dbReference type="InterPro" id="IPR036388">
    <property type="entry name" value="WH-like_DNA-bd_sf"/>
</dbReference>
<dbReference type="Gene3D" id="3.40.50.1820">
    <property type="entry name" value="alpha/beta hydrolase"/>
    <property type="match status" value="1"/>
</dbReference>
<dbReference type="Gene3D" id="1.10.10.10">
    <property type="entry name" value="Winged helix-like DNA-binding domain superfamily/Winged helix DNA-binding domain"/>
    <property type="match status" value="1"/>
</dbReference>
<dbReference type="GO" id="GO:0016787">
    <property type="term" value="F:hydrolase activity"/>
    <property type="evidence" value="ECO:0007669"/>
    <property type="project" value="UniProtKB-KW"/>
</dbReference>
<comment type="caution">
    <text evidence="4">The sequence shown here is derived from an EMBL/GenBank/DDBJ whole genome shotgun (WGS) entry which is preliminary data.</text>
</comment>
<proteinExistence type="predicted"/>
<name>A0ABN2IHT7_9MICO</name>
<reference evidence="5" key="1">
    <citation type="journal article" date="2019" name="Int. J. Syst. Evol. Microbiol.">
        <title>The Global Catalogue of Microorganisms (GCM) 10K type strain sequencing project: providing services to taxonomists for standard genome sequencing and annotation.</title>
        <authorList>
            <consortium name="The Broad Institute Genomics Platform"/>
            <consortium name="The Broad Institute Genome Sequencing Center for Infectious Disease"/>
            <person name="Wu L."/>
            <person name="Ma J."/>
        </authorList>
    </citation>
    <scope>NUCLEOTIDE SEQUENCE [LARGE SCALE GENOMIC DNA]</scope>
    <source>
        <strain evidence="5">JCM 15577</strain>
    </source>
</reference>
<protein>
    <submittedName>
        <fullName evidence="4">Alpha/beta fold hydrolase</fullName>
    </submittedName>
</protein>
<dbReference type="Proteomes" id="UP001501690">
    <property type="component" value="Unassembled WGS sequence"/>
</dbReference>
<dbReference type="InterPro" id="IPR000073">
    <property type="entry name" value="AB_hydrolase_1"/>
</dbReference>
<dbReference type="InterPro" id="IPR016032">
    <property type="entry name" value="Sig_transdc_resp-reg_C-effctor"/>
</dbReference>
<dbReference type="SMART" id="SM00862">
    <property type="entry name" value="Trans_reg_C"/>
    <property type="match status" value="1"/>
</dbReference>
<evidence type="ECO:0000313" key="5">
    <source>
        <dbReference type="Proteomes" id="UP001501690"/>
    </source>
</evidence>
<sequence>MGGEVYRFGEYTLDCARHQLRRGAEPVHLEPRVYDLLCYLVARHDRLVPKEELIDAIWRSQFVSEASLTTAMRAARAAIGDDGSQQRAIRTVHGRGYQFIAELSPTPPSAPQIPSPEAQNIRFCRAADGARIAYATVGSGPVLMKAANWISHLDAEWQTAIWSHWILGLASERQLVRYDERGCGLSDWEVESFTFEDWVRDLETVVDTLGLERFPLLGVSQGGAVAIAYAVRHPERVSALVLAGAYSQGRLVRAATEAERAAAAIDLELARVGWAQQDPSFLRVFASQFLPDGTPDEWSEFIEFQRQTTSPENGVRFLEAFATIDVADIATRVQCPTLILHSRGDVRVPLSQAAELATSIPDSRLVVLDSPNHLLRADEPAWPSFLAHIDDFLADVSS</sequence>
<dbReference type="PANTHER" id="PTHR43433">
    <property type="entry name" value="HYDROLASE, ALPHA/BETA FOLD FAMILY PROTEIN"/>
    <property type="match status" value="1"/>
</dbReference>
<feature type="domain" description="OmpR/PhoB-type" evidence="3">
    <location>
        <begin position="3"/>
        <end position="101"/>
    </location>
</feature>
<evidence type="ECO:0000256" key="1">
    <source>
        <dbReference type="ARBA" id="ARBA00023125"/>
    </source>
</evidence>
<dbReference type="InterPro" id="IPR001867">
    <property type="entry name" value="OmpR/PhoB-type_DNA-bd"/>
</dbReference>
<feature type="DNA-binding region" description="OmpR/PhoB-type" evidence="2">
    <location>
        <begin position="3"/>
        <end position="101"/>
    </location>
</feature>
<dbReference type="Pfam" id="PF00486">
    <property type="entry name" value="Trans_reg_C"/>
    <property type="match status" value="1"/>
</dbReference>
<dbReference type="CDD" id="cd00383">
    <property type="entry name" value="trans_reg_C"/>
    <property type="match status" value="1"/>
</dbReference>
<dbReference type="InterPro" id="IPR029058">
    <property type="entry name" value="AB_hydrolase_fold"/>
</dbReference>
<organism evidence="4 5">
    <name type="scientific">Microbacterium sediminicola</name>
    <dbReference type="NCBI Taxonomy" id="415210"/>
    <lineage>
        <taxon>Bacteria</taxon>
        <taxon>Bacillati</taxon>
        <taxon>Actinomycetota</taxon>
        <taxon>Actinomycetes</taxon>
        <taxon>Micrococcales</taxon>
        <taxon>Microbacteriaceae</taxon>
        <taxon>Microbacterium</taxon>
    </lineage>
</organism>
<evidence type="ECO:0000256" key="2">
    <source>
        <dbReference type="PROSITE-ProRule" id="PRU01091"/>
    </source>
</evidence>
<evidence type="ECO:0000259" key="3">
    <source>
        <dbReference type="PROSITE" id="PS51755"/>
    </source>
</evidence>
<dbReference type="InterPro" id="IPR050471">
    <property type="entry name" value="AB_hydrolase"/>
</dbReference>
<keyword evidence="4" id="KW-0378">Hydrolase</keyword>
<dbReference type="PROSITE" id="PS51755">
    <property type="entry name" value="OMPR_PHOB"/>
    <property type="match status" value="1"/>
</dbReference>
<keyword evidence="1 2" id="KW-0238">DNA-binding</keyword>
<dbReference type="EMBL" id="BAAAPL010000002">
    <property type="protein sequence ID" value="GAA1705357.1"/>
    <property type="molecule type" value="Genomic_DNA"/>
</dbReference>
<dbReference type="Pfam" id="PF00561">
    <property type="entry name" value="Abhydrolase_1"/>
    <property type="match status" value="1"/>
</dbReference>
<evidence type="ECO:0000313" key="4">
    <source>
        <dbReference type="EMBL" id="GAA1705357.1"/>
    </source>
</evidence>
<dbReference type="PRINTS" id="PR00111">
    <property type="entry name" value="ABHYDROLASE"/>
</dbReference>
<dbReference type="SUPFAM" id="SSF46894">
    <property type="entry name" value="C-terminal effector domain of the bipartite response regulators"/>
    <property type="match status" value="1"/>
</dbReference>